<evidence type="ECO:0000313" key="9">
    <source>
        <dbReference type="EMBL" id="CAD9248805.1"/>
    </source>
</evidence>
<gene>
    <name evidence="9" type="ORF">PPAR1163_LOCUS7165</name>
</gene>
<protein>
    <recommendedName>
        <fullName evidence="8">FAD/NAD(P)-binding domain-containing protein</fullName>
    </recommendedName>
</protein>
<dbReference type="Gene3D" id="3.50.50.60">
    <property type="entry name" value="FAD/NAD(P)-binding domain"/>
    <property type="match status" value="1"/>
</dbReference>
<keyword evidence="5" id="KW-0560">Oxidoreductase</keyword>
<sequence>MASTTVHVAGWTNCQFFRKAKSVIQGLSLLYPRDIAVEIHEYPDRESFRTWLFEHRESFGEDASSHRSSPFCWKGENDFIGGCDDTIEWAREFTSAVAGPAPAVATNGVLNGSGGMVDDGFYGQKPSQHGFDYDLIVIGGGSGGLAMGKKAAKLGAEVCLMDFVKPSPAGSTWGLGGTCVNVGCIPKKLYHTAALLAEGVGDAVDYGWKAADKGMVDWATLRLNVQRHIKSLNFGYRTQLSKIKNESEGKVDYKNGLAVIKDAHTVEYTNKRGKVATTTAARILVSVGGRPKPLDCPGGELAISSDDIFSLEEAPGKTLVVGGGYVALECAGFLAGLGYEVTVLVRSILLRGFDRECVDRVQRSLEQAGVSLRIGVLPESLEKGADGKITVQTSQGALEGFDTVLAATGRAPDTAALGLDDLGVEKKPNGKVASTHEQTNVPNVYTIGDCTFDSYLELTPVAIQAGELLAERLYGGAGAGGGAAAAGDHLGAVHDALVDKEEALREEAPQCLPGRAQLLRAPALVELRLEHV</sequence>
<evidence type="ECO:0000256" key="1">
    <source>
        <dbReference type="ARBA" id="ARBA00001974"/>
    </source>
</evidence>
<dbReference type="GO" id="GO:0004362">
    <property type="term" value="F:glutathione-disulfide reductase (NADPH) activity"/>
    <property type="evidence" value="ECO:0007669"/>
    <property type="project" value="TreeGrafter"/>
</dbReference>
<reference evidence="9" key="1">
    <citation type="submission" date="2021-01" db="EMBL/GenBank/DDBJ databases">
        <authorList>
            <person name="Corre E."/>
            <person name="Pelletier E."/>
            <person name="Niang G."/>
            <person name="Scheremetjew M."/>
            <person name="Finn R."/>
            <person name="Kale V."/>
            <person name="Holt S."/>
            <person name="Cochrane G."/>
            <person name="Meng A."/>
            <person name="Brown T."/>
            <person name="Cohen L."/>
        </authorList>
    </citation>
    <scope>NUCLEOTIDE SEQUENCE</scope>
    <source>
        <strain evidence="9">CCMP2877</strain>
    </source>
</reference>
<dbReference type="EMBL" id="HBGJ01011423">
    <property type="protein sequence ID" value="CAD9248805.1"/>
    <property type="molecule type" value="Transcribed_RNA"/>
</dbReference>
<dbReference type="GO" id="GO:0005739">
    <property type="term" value="C:mitochondrion"/>
    <property type="evidence" value="ECO:0007669"/>
    <property type="project" value="TreeGrafter"/>
</dbReference>
<keyword evidence="7" id="KW-0676">Redox-active center</keyword>
<dbReference type="PANTHER" id="PTHR42737:SF8">
    <property type="entry name" value="THIOREDOXIN-DISULFIDE REDUCTASE"/>
    <property type="match status" value="1"/>
</dbReference>
<dbReference type="GO" id="GO:0034599">
    <property type="term" value="P:cellular response to oxidative stress"/>
    <property type="evidence" value="ECO:0007669"/>
    <property type="project" value="TreeGrafter"/>
</dbReference>
<evidence type="ECO:0000256" key="7">
    <source>
        <dbReference type="ARBA" id="ARBA00023284"/>
    </source>
</evidence>
<keyword evidence="6" id="KW-1015">Disulfide bond</keyword>
<dbReference type="GO" id="GO:0045454">
    <property type="term" value="P:cell redox homeostasis"/>
    <property type="evidence" value="ECO:0007669"/>
    <property type="project" value="InterPro"/>
</dbReference>
<dbReference type="InterPro" id="IPR046952">
    <property type="entry name" value="GSHR/TRXR-like"/>
</dbReference>
<keyword evidence="3" id="KW-0285">Flavoprotein</keyword>
<dbReference type="GO" id="GO:0006749">
    <property type="term" value="P:glutathione metabolic process"/>
    <property type="evidence" value="ECO:0007669"/>
    <property type="project" value="TreeGrafter"/>
</dbReference>
<dbReference type="GO" id="GO:0005829">
    <property type="term" value="C:cytosol"/>
    <property type="evidence" value="ECO:0007669"/>
    <property type="project" value="TreeGrafter"/>
</dbReference>
<keyword evidence="4" id="KW-0274">FAD</keyword>
<evidence type="ECO:0000259" key="8">
    <source>
        <dbReference type="Pfam" id="PF07992"/>
    </source>
</evidence>
<dbReference type="InterPro" id="IPR023753">
    <property type="entry name" value="FAD/NAD-binding_dom"/>
</dbReference>
<evidence type="ECO:0000256" key="4">
    <source>
        <dbReference type="ARBA" id="ARBA00022827"/>
    </source>
</evidence>
<dbReference type="GO" id="GO:0050660">
    <property type="term" value="F:flavin adenine dinucleotide binding"/>
    <property type="evidence" value="ECO:0007669"/>
    <property type="project" value="InterPro"/>
</dbReference>
<name>A0A7S1XMJ1_9STRA</name>
<dbReference type="SUPFAM" id="SSF51905">
    <property type="entry name" value="FAD/NAD(P)-binding domain"/>
    <property type="match status" value="1"/>
</dbReference>
<evidence type="ECO:0000256" key="6">
    <source>
        <dbReference type="ARBA" id="ARBA00023157"/>
    </source>
</evidence>
<comment type="similarity">
    <text evidence="2">Belongs to the class-I pyridine nucleotide-disulfide oxidoreductase family.</text>
</comment>
<dbReference type="PROSITE" id="PS00076">
    <property type="entry name" value="PYRIDINE_REDOX_1"/>
    <property type="match status" value="1"/>
</dbReference>
<accession>A0A7S1XMJ1</accession>
<dbReference type="AlphaFoldDB" id="A0A7S1XMJ1"/>
<proteinExistence type="inferred from homology"/>
<evidence type="ECO:0000256" key="5">
    <source>
        <dbReference type="ARBA" id="ARBA00023002"/>
    </source>
</evidence>
<dbReference type="InterPro" id="IPR036188">
    <property type="entry name" value="FAD/NAD-bd_sf"/>
</dbReference>
<dbReference type="InterPro" id="IPR012999">
    <property type="entry name" value="Pyr_OxRdtase_I_AS"/>
</dbReference>
<organism evidence="9">
    <name type="scientific">Phaeomonas parva</name>
    <dbReference type="NCBI Taxonomy" id="124430"/>
    <lineage>
        <taxon>Eukaryota</taxon>
        <taxon>Sar</taxon>
        <taxon>Stramenopiles</taxon>
        <taxon>Ochrophyta</taxon>
        <taxon>Pinguiophyceae</taxon>
        <taxon>Pinguiochrysidales</taxon>
        <taxon>Pinguiochrysidaceae</taxon>
        <taxon>Phaeomonas</taxon>
    </lineage>
</organism>
<dbReference type="PRINTS" id="PR00411">
    <property type="entry name" value="PNDRDTASEI"/>
</dbReference>
<evidence type="ECO:0000256" key="3">
    <source>
        <dbReference type="ARBA" id="ARBA00022630"/>
    </source>
</evidence>
<comment type="cofactor">
    <cofactor evidence="1">
        <name>FAD</name>
        <dbReference type="ChEBI" id="CHEBI:57692"/>
    </cofactor>
</comment>
<dbReference type="PANTHER" id="PTHR42737">
    <property type="entry name" value="GLUTATHIONE REDUCTASE"/>
    <property type="match status" value="1"/>
</dbReference>
<evidence type="ECO:0000256" key="2">
    <source>
        <dbReference type="ARBA" id="ARBA00007532"/>
    </source>
</evidence>
<dbReference type="Pfam" id="PF07992">
    <property type="entry name" value="Pyr_redox_2"/>
    <property type="match status" value="1"/>
</dbReference>
<dbReference type="FunFam" id="3.50.50.60:FF:000012">
    <property type="entry name" value="Thioredoxin reductase 1, cytoplasmic"/>
    <property type="match status" value="1"/>
</dbReference>
<dbReference type="PRINTS" id="PR00368">
    <property type="entry name" value="FADPNR"/>
</dbReference>
<feature type="domain" description="FAD/NAD(P)-binding" evidence="8">
    <location>
        <begin position="133"/>
        <end position="466"/>
    </location>
</feature>